<dbReference type="Proteomes" id="UP000807353">
    <property type="component" value="Unassembled WGS sequence"/>
</dbReference>
<protein>
    <submittedName>
        <fullName evidence="1">Uncharacterized protein</fullName>
    </submittedName>
</protein>
<gene>
    <name evidence="1" type="ORF">BDZ94DRAFT_1308555</name>
</gene>
<accession>A0A9P5Y7F3</accession>
<evidence type="ECO:0000313" key="2">
    <source>
        <dbReference type="Proteomes" id="UP000807353"/>
    </source>
</evidence>
<keyword evidence="2" id="KW-1185">Reference proteome</keyword>
<dbReference type="EMBL" id="MU150260">
    <property type="protein sequence ID" value="KAF9463648.1"/>
    <property type="molecule type" value="Genomic_DNA"/>
</dbReference>
<organism evidence="1 2">
    <name type="scientific">Collybia nuda</name>
    <dbReference type="NCBI Taxonomy" id="64659"/>
    <lineage>
        <taxon>Eukaryota</taxon>
        <taxon>Fungi</taxon>
        <taxon>Dikarya</taxon>
        <taxon>Basidiomycota</taxon>
        <taxon>Agaricomycotina</taxon>
        <taxon>Agaricomycetes</taxon>
        <taxon>Agaricomycetidae</taxon>
        <taxon>Agaricales</taxon>
        <taxon>Tricholomatineae</taxon>
        <taxon>Clitocybaceae</taxon>
        <taxon>Collybia</taxon>
    </lineage>
</organism>
<comment type="caution">
    <text evidence="1">The sequence shown here is derived from an EMBL/GenBank/DDBJ whole genome shotgun (WGS) entry which is preliminary data.</text>
</comment>
<reference evidence="1" key="1">
    <citation type="submission" date="2020-11" db="EMBL/GenBank/DDBJ databases">
        <authorList>
            <consortium name="DOE Joint Genome Institute"/>
            <person name="Ahrendt S."/>
            <person name="Riley R."/>
            <person name="Andreopoulos W."/>
            <person name="Labutti K."/>
            <person name="Pangilinan J."/>
            <person name="Ruiz-Duenas F.J."/>
            <person name="Barrasa J.M."/>
            <person name="Sanchez-Garcia M."/>
            <person name="Camarero S."/>
            <person name="Miyauchi S."/>
            <person name="Serrano A."/>
            <person name="Linde D."/>
            <person name="Babiker R."/>
            <person name="Drula E."/>
            <person name="Ayuso-Fernandez I."/>
            <person name="Pacheco R."/>
            <person name="Padilla G."/>
            <person name="Ferreira P."/>
            <person name="Barriuso J."/>
            <person name="Kellner H."/>
            <person name="Castanera R."/>
            <person name="Alfaro M."/>
            <person name="Ramirez L."/>
            <person name="Pisabarro A.G."/>
            <person name="Kuo A."/>
            <person name="Tritt A."/>
            <person name="Lipzen A."/>
            <person name="He G."/>
            <person name="Yan M."/>
            <person name="Ng V."/>
            <person name="Cullen D."/>
            <person name="Martin F."/>
            <person name="Rosso M.-N."/>
            <person name="Henrissat B."/>
            <person name="Hibbett D."/>
            <person name="Martinez A.T."/>
            <person name="Grigoriev I.V."/>
        </authorList>
    </citation>
    <scope>NUCLEOTIDE SEQUENCE</scope>
    <source>
        <strain evidence="1">CBS 247.69</strain>
    </source>
</reference>
<name>A0A9P5Y7F3_9AGAR</name>
<dbReference type="OrthoDB" id="3070412at2759"/>
<sequence length="92" mass="10636">MAFYKDDVAWTNVLNNAKEEFQLWIHSQVGFQEHTEVALQIAWDFVLEAISKYQDDPYNIEPLNKCLYNKQAMSILIFKEGAMTCGALKTLC</sequence>
<evidence type="ECO:0000313" key="1">
    <source>
        <dbReference type="EMBL" id="KAF9463648.1"/>
    </source>
</evidence>
<proteinExistence type="predicted"/>
<dbReference type="AlphaFoldDB" id="A0A9P5Y7F3"/>